<protein>
    <submittedName>
        <fullName evidence="1">Uncharacterized protein</fullName>
    </submittedName>
</protein>
<dbReference type="AlphaFoldDB" id="I4G2P6"/>
<organism evidence="1 2">
    <name type="scientific">Microcystis aeruginosa PCC 9443</name>
    <dbReference type="NCBI Taxonomy" id="1160281"/>
    <lineage>
        <taxon>Bacteria</taxon>
        <taxon>Bacillati</taxon>
        <taxon>Cyanobacteriota</taxon>
        <taxon>Cyanophyceae</taxon>
        <taxon>Oscillatoriophycideae</taxon>
        <taxon>Chroococcales</taxon>
        <taxon>Microcystaceae</taxon>
        <taxon>Microcystis</taxon>
    </lineage>
</organism>
<sequence length="52" mass="5936">MVRVFASVYADLYFDKFSNIEPRAVNKGNISSNKTETLCPFFCVKFKSLDHG</sequence>
<reference evidence="1 2" key="1">
    <citation type="submission" date="2012-04" db="EMBL/GenBank/DDBJ databases">
        <authorList>
            <person name="Genoscope - CEA"/>
        </authorList>
    </citation>
    <scope>NUCLEOTIDE SEQUENCE [LARGE SCALE GENOMIC DNA]</scope>
    <source>
        <strain evidence="1 2">9443</strain>
    </source>
</reference>
<accession>I4G2P6</accession>
<gene>
    <name evidence="1" type="ORF">MICAC_3080026</name>
</gene>
<evidence type="ECO:0000313" key="1">
    <source>
        <dbReference type="EMBL" id="CCI02207.1"/>
    </source>
</evidence>
<dbReference type="HOGENOM" id="CLU_3081781_0_0_3"/>
<dbReference type="Proteomes" id="UP000003480">
    <property type="component" value="Unassembled WGS sequence"/>
</dbReference>
<dbReference type="EMBL" id="CAIJ01000233">
    <property type="protein sequence ID" value="CCI02207.1"/>
    <property type="molecule type" value="Genomic_DNA"/>
</dbReference>
<proteinExistence type="predicted"/>
<evidence type="ECO:0000313" key="2">
    <source>
        <dbReference type="Proteomes" id="UP000003480"/>
    </source>
</evidence>
<comment type="caution">
    <text evidence="1">The sequence shown here is derived from an EMBL/GenBank/DDBJ whole genome shotgun (WGS) entry which is preliminary data.</text>
</comment>
<name>I4G2P6_MICAE</name>